<name>A0A9D4ZP02_ADICA</name>
<dbReference type="AlphaFoldDB" id="A0A9D4ZP02"/>
<proteinExistence type="predicted"/>
<organism evidence="1 2">
    <name type="scientific">Adiantum capillus-veneris</name>
    <name type="common">Maidenhair fern</name>
    <dbReference type="NCBI Taxonomy" id="13818"/>
    <lineage>
        <taxon>Eukaryota</taxon>
        <taxon>Viridiplantae</taxon>
        <taxon>Streptophyta</taxon>
        <taxon>Embryophyta</taxon>
        <taxon>Tracheophyta</taxon>
        <taxon>Polypodiopsida</taxon>
        <taxon>Polypodiidae</taxon>
        <taxon>Polypodiales</taxon>
        <taxon>Pteridineae</taxon>
        <taxon>Pteridaceae</taxon>
        <taxon>Vittarioideae</taxon>
        <taxon>Adiantum</taxon>
    </lineage>
</organism>
<evidence type="ECO:0000313" key="1">
    <source>
        <dbReference type="EMBL" id="KAI5080456.1"/>
    </source>
</evidence>
<comment type="caution">
    <text evidence="1">The sequence shown here is derived from an EMBL/GenBank/DDBJ whole genome shotgun (WGS) entry which is preliminary data.</text>
</comment>
<gene>
    <name evidence="1" type="ORF">GOP47_0003639</name>
</gene>
<dbReference type="EMBL" id="JABFUD020000004">
    <property type="protein sequence ID" value="KAI5080456.1"/>
    <property type="molecule type" value="Genomic_DNA"/>
</dbReference>
<evidence type="ECO:0000313" key="2">
    <source>
        <dbReference type="Proteomes" id="UP000886520"/>
    </source>
</evidence>
<sequence length="116" mass="12755">MTMGTKFPLDSPYGANKGYVVGALIRNLRAYGMALWQMFSGESVKHHAWSGDHRWVCGSKELGIYSLAGADPSNSKHLQSDREKVMDAGRSIFVLPPLRSPSLSPVAPPYIRVHAK</sequence>
<reference evidence="1" key="1">
    <citation type="submission" date="2021-01" db="EMBL/GenBank/DDBJ databases">
        <title>Adiantum capillus-veneris genome.</title>
        <authorList>
            <person name="Fang Y."/>
            <person name="Liao Q."/>
        </authorList>
    </citation>
    <scope>NUCLEOTIDE SEQUENCE</scope>
    <source>
        <strain evidence="1">H3</strain>
        <tissue evidence="1">Leaf</tissue>
    </source>
</reference>
<dbReference type="Proteomes" id="UP000886520">
    <property type="component" value="Chromosome 4"/>
</dbReference>
<accession>A0A9D4ZP02</accession>
<protein>
    <submittedName>
        <fullName evidence="1">Uncharacterized protein</fullName>
    </submittedName>
</protein>
<keyword evidence="2" id="KW-1185">Reference proteome</keyword>